<evidence type="ECO:0000256" key="4">
    <source>
        <dbReference type="ARBA" id="ARBA00022989"/>
    </source>
</evidence>
<name>A0ABR5DJA5_9FLAO</name>
<feature type="transmembrane region" description="Helical" evidence="6">
    <location>
        <begin position="406"/>
        <end position="426"/>
    </location>
</feature>
<keyword evidence="8" id="KW-1185">Reference proteome</keyword>
<dbReference type="InterPro" id="IPR050833">
    <property type="entry name" value="Poly_Biosynth_Transport"/>
</dbReference>
<evidence type="ECO:0000256" key="3">
    <source>
        <dbReference type="ARBA" id="ARBA00022692"/>
    </source>
</evidence>
<evidence type="ECO:0000313" key="8">
    <source>
        <dbReference type="Proteomes" id="UP000033497"/>
    </source>
</evidence>
<evidence type="ECO:0000256" key="2">
    <source>
        <dbReference type="ARBA" id="ARBA00022475"/>
    </source>
</evidence>
<dbReference type="EMBL" id="JSVU01000003">
    <property type="protein sequence ID" value="KJJ38848.1"/>
    <property type="molecule type" value="Genomic_DNA"/>
</dbReference>
<dbReference type="InterPro" id="IPR002797">
    <property type="entry name" value="Polysacc_synth"/>
</dbReference>
<evidence type="ECO:0000256" key="6">
    <source>
        <dbReference type="SAM" id="Phobius"/>
    </source>
</evidence>
<evidence type="ECO:0000313" key="7">
    <source>
        <dbReference type="EMBL" id="KJJ38848.1"/>
    </source>
</evidence>
<proteinExistence type="predicted"/>
<reference evidence="7 8" key="1">
    <citation type="submission" date="2014-10" db="EMBL/GenBank/DDBJ databases">
        <title>Genome sequencing of Vitellibacter vladivostokensis KMM 3516.</title>
        <authorList>
            <person name="Thevarajoo S."/>
            <person name="Selvaratnam C."/>
            <person name="Goh K.M."/>
            <person name="Chong C.S."/>
        </authorList>
    </citation>
    <scope>NUCLEOTIDE SEQUENCE [LARGE SCALE GENOMIC DNA]</scope>
    <source>
        <strain evidence="7 8">KMM 3516</strain>
    </source>
</reference>
<feature type="transmembrane region" description="Helical" evidence="6">
    <location>
        <begin position="347"/>
        <end position="371"/>
    </location>
</feature>
<feature type="transmembrane region" description="Helical" evidence="6">
    <location>
        <begin position="193"/>
        <end position="211"/>
    </location>
</feature>
<dbReference type="Proteomes" id="UP000033497">
    <property type="component" value="Unassembled WGS sequence"/>
</dbReference>
<organism evidence="7 8">
    <name type="scientific">Aequorivita vladivostokensis</name>
    <dbReference type="NCBI Taxonomy" id="171194"/>
    <lineage>
        <taxon>Bacteria</taxon>
        <taxon>Pseudomonadati</taxon>
        <taxon>Bacteroidota</taxon>
        <taxon>Flavobacteriia</taxon>
        <taxon>Flavobacteriales</taxon>
        <taxon>Flavobacteriaceae</taxon>
        <taxon>Aequorivita</taxon>
    </lineage>
</organism>
<keyword evidence="3 6" id="KW-0812">Transmembrane</keyword>
<accession>A0ABR5DJA5</accession>
<protein>
    <recommendedName>
        <fullName evidence="9">Polysaccharide biosynthesis protein</fullName>
    </recommendedName>
</protein>
<keyword evidence="2" id="KW-1003">Cell membrane</keyword>
<gene>
    <name evidence="7" type="ORF">MB09_05220</name>
</gene>
<dbReference type="PANTHER" id="PTHR30250">
    <property type="entry name" value="PST FAMILY PREDICTED COLANIC ACID TRANSPORTER"/>
    <property type="match status" value="1"/>
</dbReference>
<evidence type="ECO:0000256" key="1">
    <source>
        <dbReference type="ARBA" id="ARBA00004651"/>
    </source>
</evidence>
<evidence type="ECO:0008006" key="9">
    <source>
        <dbReference type="Google" id="ProtNLM"/>
    </source>
</evidence>
<keyword evidence="5 6" id="KW-0472">Membrane</keyword>
<feature type="transmembrane region" description="Helical" evidence="6">
    <location>
        <begin position="232"/>
        <end position="254"/>
    </location>
</feature>
<feature type="transmembrane region" description="Helical" evidence="6">
    <location>
        <begin position="311"/>
        <end position="335"/>
    </location>
</feature>
<feature type="transmembrane region" description="Helical" evidence="6">
    <location>
        <begin position="134"/>
        <end position="156"/>
    </location>
</feature>
<feature type="transmembrane region" description="Helical" evidence="6">
    <location>
        <begin position="383"/>
        <end position="400"/>
    </location>
</feature>
<feature type="transmembrane region" description="Helical" evidence="6">
    <location>
        <begin position="24"/>
        <end position="45"/>
    </location>
</feature>
<dbReference type="Pfam" id="PF01943">
    <property type="entry name" value="Polysacc_synt"/>
    <property type="match status" value="1"/>
</dbReference>
<sequence length="436" mass="48758">MNFKSYSEQLLQRLLKNQLFKDSFWSLAGNVIGRGLALLAGILVARFLGKDVFGEYGIIRNTILTIGVFSTFGLGYTATKYIADLKTSKPFLIRTFISYAIQITLIFSGLMAVGLFIFAALISEELLGVAHLTLPLRLLSILIIFNALTTTQVGILSGFGKFKAMAKINMSMGILTFIFSGILAYYFELEGALLALLLVQVLNFLFNFFLVKKSVKSFPKSLSKDKKFRKGIIQFSTPIALQEAVYSLTSWLGYLLLVNYASFGELGMYSAAMQWNAIVLFIPGILRNVILSHLSATASNDKRHGTILKQIIVVNLGATLVPFIGILLFSSWISSFYGQTFQGLDDVLTLAVFSTIAISVSNVFAQAYTSIGKNWQMLIFRMIRDILILGCFLILINLISVRPALIMIYSQLFTNFLFLIIISINYKMIRKWEINY</sequence>
<comment type="subcellular location">
    <subcellularLocation>
        <location evidence="1">Cell membrane</location>
        <topology evidence="1">Multi-pass membrane protein</topology>
    </subcellularLocation>
</comment>
<keyword evidence="4 6" id="KW-1133">Transmembrane helix</keyword>
<feature type="transmembrane region" description="Helical" evidence="6">
    <location>
        <begin position="99"/>
        <end position="122"/>
    </location>
</feature>
<dbReference type="PANTHER" id="PTHR30250:SF11">
    <property type="entry name" value="O-ANTIGEN TRANSPORTER-RELATED"/>
    <property type="match status" value="1"/>
</dbReference>
<comment type="caution">
    <text evidence="7">The sequence shown here is derived from an EMBL/GenBank/DDBJ whole genome shotgun (WGS) entry which is preliminary data.</text>
</comment>
<evidence type="ECO:0000256" key="5">
    <source>
        <dbReference type="ARBA" id="ARBA00023136"/>
    </source>
</evidence>
<feature type="transmembrane region" description="Helical" evidence="6">
    <location>
        <begin position="57"/>
        <end position="78"/>
    </location>
</feature>
<feature type="transmembrane region" description="Helical" evidence="6">
    <location>
        <begin position="168"/>
        <end position="187"/>
    </location>
</feature>
<feature type="transmembrane region" description="Helical" evidence="6">
    <location>
        <begin position="266"/>
        <end position="290"/>
    </location>
</feature>